<accession>A0AAD6XTA5</accession>
<keyword evidence="4" id="KW-1185">Reference proteome</keyword>
<dbReference type="InterPro" id="IPR038986">
    <property type="entry name" value="Clr2"/>
</dbReference>
<dbReference type="GO" id="GO:0033553">
    <property type="term" value="C:rDNA heterochromatin"/>
    <property type="evidence" value="ECO:0007669"/>
    <property type="project" value="TreeGrafter"/>
</dbReference>
<reference evidence="3" key="1">
    <citation type="submission" date="2023-03" db="EMBL/GenBank/DDBJ databases">
        <title>Massive genome expansion in bonnet fungi (Mycena s.s.) driven by repeated elements and novel gene families across ecological guilds.</title>
        <authorList>
            <consortium name="Lawrence Berkeley National Laboratory"/>
            <person name="Harder C.B."/>
            <person name="Miyauchi S."/>
            <person name="Viragh M."/>
            <person name="Kuo A."/>
            <person name="Thoen E."/>
            <person name="Andreopoulos B."/>
            <person name="Lu D."/>
            <person name="Skrede I."/>
            <person name="Drula E."/>
            <person name="Henrissat B."/>
            <person name="Morin E."/>
            <person name="Kohler A."/>
            <person name="Barry K."/>
            <person name="LaButti K."/>
            <person name="Morin E."/>
            <person name="Salamov A."/>
            <person name="Lipzen A."/>
            <person name="Mereny Z."/>
            <person name="Hegedus B."/>
            <person name="Baldrian P."/>
            <person name="Stursova M."/>
            <person name="Weitz H."/>
            <person name="Taylor A."/>
            <person name="Grigoriev I.V."/>
            <person name="Nagy L.G."/>
            <person name="Martin F."/>
            <person name="Kauserud H."/>
        </authorList>
    </citation>
    <scope>NUCLEOTIDE SEQUENCE</scope>
    <source>
        <strain evidence="3">CBHHK173m</strain>
    </source>
</reference>
<dbReference type="PANTHER" id="PTHR38046:SF1">
    <property type="entry name" value="CRYPTIC LOCI REGULATOR 2"/>
    <property type="match status" value="1"/>
</dbReference>
<dbReference type="EMBL" id="JARJCN010000020">
    <property type="protein sequence ID" value="KAJ7091415.1"/>
    <property type="molecule type" value="Genomic_DNA"/>
</dbReference>
<evidence type="ECO:0000313" key="4">
    <source>
        <dbReference type="Proteomes" id="UP001222325"/>
    </source>
</evidence>
<evidence type="ECO:0000256" key="1">
    <source>
        <dbReference type="SAM" id="MobiDB-lite"/>
    </source>
</evidence>
<dbReference type="Pfam" id="PF16761">
    <property type="entry name" value="Clr2_transil"/>
    <property type="match status" value="1"/>
</dbReference>
<dbReference type="Proteomes" id="UP001222325">
    <property type="component" value="Unassembled WGS sequence"/>
</dbReference>
<feature type="region of interest" description="Disordered" evidence="1">
    <location>
        <begin position="156"/>
        <end position="186"/>
    </location>
</feature>
<organism evidence="3 4">
    <name type="scientific">Mycena belliarum</name>
    <dbReference type="NCBI Taxonomy" id="1033014"/>
    <lineage>
        <taxon>Eukaryota</taxon>
        <taxon>Fungi</taxon>
        <taxon>Dikarya</taxon>
        <taxon>Basidiomycota</taxon>
        <taxon>Agaricomycotina</taxon>
        <taxon>Agaricomycetes</taxon>
        <taxon>Agaricomycetidae</taxon>
        <taxon>Agaricales</taxon>
        <taxon>Marasmiineae</taxon>
        <taxon>Mycenaceae</taxon>
        <taxon>Mycena</taxon>
    </lineage>
</organism>
<protein>
    <recommendedName>
        <fullName evidence="2">Cryptic loci regulator 2 N-terminal domain-containing protein</fullName>
    </recommendedName>
</protein>
<dbReference type="AlphaFoldDB" id="A0AAD6XTA5"/>
<feature type="region of interest" description="Disordered" evidence="1">
    <location>
        <begin position="581"/>
        <end position="601"/>
    </location>
</feature>
<evidence type="ECO:0000313" key="3">
    <source>
        <dbReference type="EMBL" id="KAJ7091415.1"/>
    </source>
</evidence>
<dbReference type="GO" id="GO:0030466">
    <property type="term" value="P:silent mating-type cassette heterochromatin formation"/>
    <property type="evidence" value="ECO:0007669"/>
    <property type="project" value="TreeGrafter"/>
</dbReference>
<evidence type="ECO:0000259" key="2">
    <source>
        <dbReference type="Pfam" id="PF16761"/>
    </source>
</evidence>
<proteinExistence type="predicted"/>
<dbReference type="GO" id="GO:0031934">
    <property type="term" value="C:mating-type region heterochromatin"/>
    <property type="evidence" value="ECO:0007669"/>
    <property type="project" value="TreeGrafter"/>
</dbReference>
<dbReference type="GO" id="GO:0070824">
    <property type="term" value="C:SHREC complex"/>
    <property type="evidence" value="ECO:0007669"/>
    <property type="project" value="InterPro"/>
</dbReference>
<feature type="compositionally biased region" description="Low complexity" evidence="1">
    <location>
        <begin position="159"/>
        <end position="168"/>
    </location>
</feature>
<comment type="caution">
    <text evidence="3">The sequence shown here is derived from an EMBL/GenBank/DDBJ whole genome shotgun (WGS) entry which is preliminary data.</text>
</comment>
<gene>
    <name evidence="3" type="ORF">B0H15DRAFT_906443</name>
</gene>
<dbReference type="InterPro" id="IPR031915">
    <property type="entry name" value="Clr2_N"/>
</dbReference>
<feature type="compositionally biased region" description="Basic and acidic residues" evidence="1">
    <location>
        <begin position="175"/>
        <end position="186"/>
    </location>
</feature>
<sequence>MSSHRNHSTKHALPPNAVFLDFPRSDGDSSLWPTNTTRQVDEEGCVNYMQHVGLDEPLSVKWRVGVGDAISVALKLQSGSPHVLSDFPSGYRMFDHHKGKADNPRHDVYLFGSDSKARFRSVPEFIPHALWLFGNGSDQCKCKYCTKKPQREITSSMGNLLRNSHSPSPSRPPRLKAEKTDKKKDVLSKPPRLVHLQNLKSYAAVQKANVLKPSSHVQTKCVMLVERSHNLRDASRPPSEGSVPRWFREGELVWCALQTPIEGPAESGTTELIKFWPAIVDEVKLVVQSEPIPAETVPADQIATPWITRQTTAYKVHFLAISRSYLLPDTMVIPYQSYVVPQSILKEMVGRPVDDWDLDSEKMSRFDPCPPLHIPPPSFVDTLTPFATALQIASTLSGFWCLTDEWEAKMSLPASVRPNPPPASLQSAIEFAGSNNASISSAPRGQVPPTAGRMISQIRFQGLWWGGERIWADDLVRLKIPRSCLAPAGTTNIFAPAGLTEKSKRSLESEGKVPDPSIYGAAARGVFMKIESIFITETGPGRECRVSGMLYELAESEWEDPYVPRSVESISISSGPSAAPIPPSLGSSGKPSIPASEETSPFPLPVAPTGYRFRPILAPGFEAIMSLTLISGRYYPCLLQHHLIQPYITRLLTPLGPPIMEQAYLWTLEGLWAGYRNSVDPSKYKSHREKMVLDATKEAMTALEGHIRDRRLESQTEMQVD</sequence>
<dbReference type="PANTHER" id="PTHR38046">
    <property type="entry name" value="CRYPTIC LOCI REGULATOR 2"/>
    <property type="match status" value="1"/>
</dbReference>
<feature type="domain" description="Cryptic loci regulator 2 N-terminal" evidence="2">
    <location>
        <begin position="83"/>
        <end position="145"/>
    </location>
</feature>
<name>A0AAD6XTA5_9AGAR</name>